<evidence type="ECO:0000256" key="5">
    <source>
        <dbReference type="ARBA" id="ARBA00023016"/>
    </source>
</evidence>
<dbReference type="PANTHER" id="PTHR21237">
    <property type="entry name" value="GRPE PROTEIN"/>
    <property type="match status" value="1"/>
</dbReference>
<keyword evidence="5 10" id="KW-0346">Stress response</keyword>
<evidence type="ECO:0000256" key="1">
    <source>
        <dbReference type="ARBA" id="ARBA00004496"/>
    </source>
</evidence>
<dbReference type="PRINTS" id="PR00773">
    <property type="entry name" value="GRPEPROTEIN"/>
</dbReference>
<evidence type="ECO:0000313" key="15">
    <source>
        <dbReference type="Proteomes" id="UP000063234"/>
    </source>
</evidence>
<dbReference type="SUPFAM" id="SSF58014">
    <property type="entry name" value="Coiled-coil domain of nucleotide exchange factor GrpE"/>
    <property type="match status" value="1"/>
</dbReference>
<evidence type="ECO:0000256" key="3">
    <source>
        <dbReference type="ARBA" id="ARBA00011738"/>
    </source>
</evidence>
<dbReference type="AlphaFoldDB" id="A0A0S3QUA5"/>
<dbReference type="GO" id="GO:0006457">
    <property type="term" value="P:protein folding"/>
    <property type="evidence" value="ECO:0007669"/>
    <property type="project" value="InterPro"/>
</dbReference>
<gene>
    <name evidence="14" type="primary">gRPE</name>
    <name evidence="10" type="synonym">grpE</name>
    <name evidence="14" type="ORF">TST_1122</name>
</gene>
<dbReference type="KEGG" id="ttk:TST_1122"/>
<feature type="region of interest" description="Disordered" evidence="13">
    <location>
        <begin position="1"/>
        <end position="33"/>
    </location>
</feature>
<sequence length="187" mass="21892">MEEEKNQKQNAEEITAEENKEEQKEADIKEESEKLKEELEKLKKERDALYDKLLRTLAEFDNFRKRIQRDLEVAKELANETIIKEILLVLDNFERALEAIEQNKNVESFIEGVKLIHKQLKETLKKFGVEEIEAVGKEFDPNVHEAIMQVEDEEKDNVVVQEVQKGYKLKGKLIRPSKVIVTKKKAS</sequence>
<comment type="subunit">
    <text evidence="3 10">Homodimer.</text>
</comment>
<accession>A0A0S3QUA5</accession>
<evidence type="ECO:0000256" key="11">
    <source>
        <dbReference type="RuleBase" id="RU000639"/>
    </source>
</evidence>
<evidence type="ECO:0000313" key="14">
    <source>
        <dbReference type="EMBL" id="BAT71914.1"/>
    </source>
</evidence>
<comment type="similarity">
    <text evidence="2 10 12">Belongs to the GrpE family.</text>
</comment>
<dbReference type="Gene3D" id="3.90.20.20">
    <property type="match status" value="1"/>
</dbReference>
<reference evidence="15" key="1">
    <citation type="journal article" date="2018" name="Science">
        <title>A primordial and reversible TCA cycle in a facultatively chemolithoautotrophic thermophile.</title>
        <authorList>
            <person name="Nunoura T."/>
            <person name="Chikaraishi Y."/>
            <person name="Izaki R."/>
            <person name="Suwa T."/>
            <person name="Sato T."/>
            <person name="Harada T."/>
            <person name="Mori K."/>
            <person name="Kato Y."/>
            <person name="Miyazaki M."/>
            <person name="Shimamura S."/>
            <person name="Yanagawa K."/>
            <person name="Shuto A."/>
            <person name="Ohkouchi N."/>
            <person name="Fujita N."/>
            <person name="Takaki Y."/>
            <person name="Atomi H."/>
            <person name="Takai K."/>
        </authorList>
    </citation>
    <scope>NUCLEOTIDE SEQUENCE [LARGE SCALE GENOMIC DNA]</scope>
    <source>
        <strain evidence="15">DSM 17441 / JCM 13301 / NBRC 103674 / ABI70S6</strain>
    </source>
</reference>
<comment type="subcellular location">
    <subcellularLocation>
        <location evidence="1 10">Cytoplasm</location>
    </subcellularLocation>
</comment>
<dbReference type="InterPro" id="IPR009012">
    <property type="entry name" value="GrpE_head"/>
</dbReference>
<dbReference type="GO" id="GO:0051087">
    <property type="term" value="F:protein-folding chaperone binding"/>
    <property type="evidence" value="ECO:0007669"/>
    <property type="project" value="InterPro"/>
</dbReference>
<evidence type="ECO:0000256" key="2">
    <source>
        <dbReference type="ARBA" id="ARBA00009054"/>
    </source>
</evidence>
<dbReference type="RefSeq" id="WP_068549910.1">
    <property type="nucleotide sequence ID" value="NZ_AP013035.1"/>
</dbReference>
<evidence type="ECO:0000256" key="10">
    <source>
        <dbReference type="HAMAP-Rule" id="MF_01151"/>
    </source>
</evidence>
<dbReference type="Proteomes" id="UP000063234">
    <property type="component" value="Chromosome"/>
</dbReference>
<name>A0A0S3QUA5_THET7</name>
<dbReference type="PANTHER" id="PTHR21237:SF23">
    <property type="entry name" value="GRPE PROTEIN HOMOLOG, MITOCHONDRIAL"/>
    <property type="match status" value="1"/>
</dbReference>
<dbReference type="InterPro" id="IPR000740">
    <property type="entry name" value="GrpE"/>
</dbReference>
<dbReference type="GO" id="GO:0005737">
    <property type="term" value="C:cytoplasm"/>
    <property type="evidence" value="ECO:0007669"/>
    <property type="project" value="UniProtKB-SubCell"/>
</dbReference>
<dbReference type="CDD" id="cd00446">
    <property type="entry name" value="GrpE"/>
    <property type="match status" value="1"/>
</dbReference>
<evidence type="ECO:0000256" key="9">
    <source>
        <dbReference type="ARBA" id="ARBA00076414"/>
    </source>
</evidence>
<comment type="function">
    <text evidence="7 10 11">Participates actively in the response to hyperosmotic and heat shock by preventing the aggregation of stress-denatured proteins, in association with DnaK and GrpE. It is the nucleotide exchange factor for DnaK and may function as a thermosensor. Unfolded proteins bind initially to DnaJ; upon interaction with the DnaJ-bound protein, DnaK hydrolyzes its bound ATP, resulting in the formation of a stable complex. GrpE releases ADP from DnaK; ATP binding to DnaK triggers the release of the substrate protein, thus completing the reaction cycle. Several rounds of ATP-dependent interactions between DnaJ, DnaK and GrpE are required for fully efficient folding.</text>
</comment>
<dbReference type="NCBIfam" id="NF010738">
    <property type="entry name" value="PRK14140.1"/>
    <property type="match status" value="1"/>
</dbReference>
<dbReference type="Pfam" id="PF01025">
    <property type="entry name" value="GrpE"/>
    <property type="match status" value="1"/>
</dbReference>
<dbReference type="GO" id="GO:0051082">
    <property type="term" value="F:unfolded protein binding"/>
    <property type="evidence" value="ECO:0007669"/>
    <property type="project" value="TreeGrafter"/>
</dbReference>
<dbReference type="Gene3D" id="2.30.22.10">
    <property type="entry name" value="Head domain of nucleotide exchange factor GrpE"/>
    <property type="match status" value="1"/>
</dbReference>
<dbReference type="InterPro" id="IPR013805">
    <property type="entry name" value="GrpE_CC"/>
</dbReference>
<proteinExistence type="inferred from homology"/>
<keyword evidence="4 10" id="KW-0963">Cytoplasm</keyword>
<evidence type="ECO:0000256" key="6">
    <source>
        <dbReference type="ARBA" id="ARBA00023186"/>
    </source>
</evidence>
<dbReference type="STRING" id="1298851.TST_1122"/>
<dbReference type="GO" id="GO:0042803">
    <property type="term" value="F:protein homodimerization activity"/>
    <property type="evidence" value="ECO:0007669"/>
    <property type="project" value="InterPro"/>
</dbReference>
<dbReference type="SUPFAM" id="SSF51064">
    <property type="entry name" value="Head domain of nucleotide exchange factor GrpE"/>
    <property type="match status" value="1"/>
</dbReference>
<evidence type="ECO:0000256" key="13">
    <source>
        <dbReference type="SAM" id="MobiDB-lite"/>
    </source>
</evidence>
<dbReference type="GO" id="GO:0000774">
    <property type="term" value="F:adenyl-nucleotide exchange factor activity"/>
    <property type="evidence" value="ECO:0007669"/>
    <property type="project" value="InterPro"/>
</dbReference>
<keyword evidence="6 10" id="KW-0143">Chaperone</keyword>
<evidence type="ECO:0000256" key="7">
    <source>
        <dbReference type="ARBA" id="ARBA00053401"/>
    </source>
</evidence>
<organism evidence="14 15">
    <name type="scientific">Thermosulfidibacter takaii (strain DSM 17441 / JCM 13301 / NBRC 103674 / ABI70S6)</name>
    <dbReference type="NCBI Taxonomy" id="1298851"/>
    <lineage>
        <taxon>Bacteria</taxon>
        <taxon>Pseudomonadati</taxon>
        <taxon>Thermosulfidibacterota</taxon>
        <taxon>Thermosulfidibacteria</taxon>
        <taxon>Thermosulfidibacterales</taxon>
        <taxon>Thermosulfidibacteraceae</taxon>
    </lineage>
</organism>
<keyword evidence="15" id="KW-1185">Reference proteome</keyword>
<evidence type="ECO:0000256" key="4">
    <source>
        <dbReference type="ARBA" id="ARBA00022490"/>
    </source>
</evidence>
<evidence type="ECO:0000256" key="8">
    <source>
        <dbReference type="ARBA" id="ARBA00072274"/>
    </source>
</evidence>
<dbReference type="HAMAP" id="MF_01151">
    <property type="entry name" value="GrpE"/>
    <property type="match status" value="1"/>
</dbReference>
<dbReference type="EMBL" id="AP013035">
    <property type="protein sequence ID" value="BAT71914.1"/>
    <property type="molecule type" value="Genomic_DNA"/>
</dbReference>
<dbReference type="FunFam" id="2.30.22.10:FF:000001">
    <property type="entry name" value="Protein GrpE"/>
    <property type="match status" value="1"/>
</dbReference>
<protein>
    <recommendedName>
        <fullName evidence="8 10">Protein GrpE</fullName>
    </recommendedName>
    <alternativeName>
        <fullName evidence="9 10">HSP-70 cofactor</fullName>
    </alternativeName>
</protein>
<evidence type="ECO:0000256" key="12">
    <source>
        <dbReference type="RuleBase" id="RU004478"/>
    </source>
</evidence>
<dbReference type="PATRIC" id="fig|1298851.3.peg.1181"/>
<dbReference type="PROSITE" id="PS01071">
    <property type="entry name" value="GRPE"/>
    <property type="match status" value="1"/>
</dbReference>
<dbReference type="OrthoDB" id="9812586at2"/>